<keyword evidence="3" id="KW-1003">Cell membrane</keyword>
<name>A0ABW3FXG0_9PSEU</name>
<keyword evidence="5 7" id="KW-1133">Transmembrane helix</keyword>
<keyword evidence="9" id="KW-1185">Reference proteome</keyword>
<evidence type="ECO:0000256" key="3">
    <source>
        <dbReference type="ARBA" id="ARBA00022475"/>
    </source>
</evidence>
<dbReference type="RefSeq" id="WP_263247181.1">
    <property type="nucleotide sequence ID" value="NZ_BAABLT010000028.1"/>
</dbReference>
<evidence type="ECO:0000256" key="2">
    <source>
        <dbReference type="ARBA" id="ARBA00006679"/>
    </source>
</evidence>
<evidence type="ECO:0000313" key="8">
    <source>
        <dbReference type="EMBL" id="MFD0923147.1"/>
    </source>
</evidence>
<dbReference type="PANTHER" id="PTHR33452:SF4">
    <property type="entry name" value="BLL4328 PROTEIN"/>
    <property type="match status" value="1"/>
</dbReference>
<evidence type="ECO:0000256" key="7">
    <source>
        <dbReference type="SAM" id="Phobius"/>
    </source>
</evidence>
<dbReference type="InterPro" id="IPR032808">
    <property type="entry name" value="DoxX"/>
</dbReference>
<evidence type="ECO:0000256" key="4">
    <source>
        <dbReference type="ARBA" id="ARBA00022692"/>
    </source>
</evidence>
<feature type="transmembrane region" description="Helical" evidence="7">
    <location>
        <begin position="110"/>
        <end position="132"/>
    </location>
</feature>
<protein>
    <submittedName>
        <fullName evidence="8">DoxX family protein</fullName>
    </submittedName>
</protein>
<gene>
    <name evidence="8" type="ORF">ACFQ16_25660</name>
</gene>
<reference evidence="9" key="1">
    <citation type="journal article" date="2019" name="Int. J. Syst. Evol. Microbiol.">
        <title>The Global Catalogue of Microorganisms (GCM) 10K type strain sequencing project: providing services to taxonomists for standard genome sequencing and annotation.</title>
        <authorList>
            <consortium name="The Broad Institute Genomics Platform"/>
            <consortium name="The Broad Institute Genome Sequencing Center for Infectious Disease"/>
            <person name="Wu L."/>
            <person name="Ma J."/>
        </authorList>
    </citation>
    <scope>NUCLEOTIDE SEQUENCE [LARGE SCALE GENOMIC DNA]</scope>
    <source>
        <strain evidence="9">CCUG 56401</strain>
    </source>
</reference>
<evidence type="ECO:0000256" key="5">
    <source>
        <dbReference type="ARBA" id="ARBA00022989"/>
    </source>
</evidence>
<comment type="subcellular location">
    <subcellularLocation>
        <location evidence="1">Cell membrane</location>
        <topology evidence="1">Multi-pass membrane protein</topology>
    </subcellularLocation>
</comment>
<feature type="transmembrane region" description="Helical" evidence="7">
    <location>
        <begin position="20"/>
        <end position="41"/>
    </location>
</feature>
<keyword evidence="6 7" id="KW-0472">Membrane</keyword>
<dbReference type="Pfam" id="PF07681">
    <property type="entry name" value="DoxX"/>
    <property type="match status" value="1"/>
</dbReference>
<feature type="transmembrane region" description="Helical" evidence="7">
    <location>
        <begin position="62"/>
        <end position="90"/>
    </location>
</feature>
<evidence type="ECO:0000256" key="1">
    <source>
        <dbReference type="ARBA" id="ARBA00004651"/>
    </source>
</evidence>
<dbReference type="InterPro" id="IPR051907">
    <property type="entry name" value="DoxX-like_oxidoreductase"/>
</dbReference>
<proteinExistence type="inferred from homology"/>
<evidence type="ECO:0000313" key="9">
    <source>
        <dbReference type="Proteomes" id="UP001597018"/>
    </source>
</evidence>
<dbReference type="EMBL" id="JBHTIW010000029">
    <property type="protein sequence ID" value="MFD0923147.1"/>
    <property type="molecule type" value="Genomic_DNA"/>
</dbReference>
<dbReference type="Proteomes" id="UP001597018">
    <property type="component" value="Unassembled WGS sequence"/>
</dbReference>
<keyword evidence="4 7" id="KW-0812">Transmembrane</keyword>
<evidence type="ECO:0000256" key="6">
    <source>
        <dbReference type="ARBA" id="ARBA00023136"/>
    </source>
</evidence>
<dbReference type="PANTHER" id="PTHR33452">
    <property type="entry name" value="OXIDOREDUCTASE CATD-RELATED"/>
    <property type="match status" value="1"/>
</dbReference>
<accession>A0ABW3FXG0</accession>
<comment type="caution">
    <text evidence="8">The sequence shown here is derived from an EMBL/GenBank/DDBJ whole genome shotgun (WGS) entry which is preliminary data.</text>
</comment>
<organism evidence="8 9">
    <name type="scientific">Saccharopolyspora rosea</name>
    <dbReference type="NCBI Taxonomy" id="524884"/>
    <lineage>
        <taxon>Bacteria</taxon>
        <taxon>Bacillati</taxon>
        <taxon>Actinomycetota</taxon>
        <taxon>Actinomycetes</taxon>
        <taxon>Pseudonocardiales</taxon>
        <taxon>Pseudonocardiaceae</taxon>
        <taxon>Saccharopolyspora</taxon>
    </lineage>
</organism>
<sequence>MTGVSREPRERLGGVVLSVVRIIISFLFLLHGAAALFGVLTPGGMPTPVGLWPSWWAGLIQFVGGALVLVGLFTTPVALLCSGSMAYAYFTVHQPRGLLPIQNAGELAALYSWFFLLFAALGAGPFALDALLRRRRRAHAPVNATADETPGTGDARP</sequence>
<comment type="similarity">
    <text evidence="2">Belongs to the DoxX family.</text>
</comment>